<evidence type="ECO:0000313" key="17">
    <source>
        <dbReference type="Proteomes" id="UP001140206"/>
    </source>
</evidence>
<dbReference type="GO" id="GO:0051536">
    <property type="term" value="F:iron-sulfur cluster binding"/>
    <property type="evidence" value="ECO:0007669"/>
    <property type="project" value="UniProtKB-KW"/>
</dbReference>
<dbReference type="NCBIfam" id="TIGR00322">
    <property type="entry name" value="diphth2_R"/>
    <property type="match status" value="1"/>
</dbReference>
<comment type="catalytic activity">
    <reaction evidence="14">
        <text>L-histidyl-[translation elongation factor 2] + S-adenosyl-L-methionine = 2-[(3S)-amino-3-carboxypropyl]-L-histidyl-[translation elongation factor 2] + S-methyl-5'-thioadenosine + H(+)</text>
        <dbReference type="Rhea" id="RHEA:36783"/>
        <dbReference type="Rhea" id="RHEA-COMP:9748"/>
        <dbReference type="Rhea" id="RHEA-COMP:9749"/>
        <dbReference type="ChEBI" id="CHEBI:15378"/>
        <dbReference type="ChEBI" id="CHEBI:17509"/>
        <dbReference type="ChEBI" id="CHEBI:29979"/>
        <dbReference type="ChEBI" id="CHEBI:59789"/>
        <dbReference type="ChEBI" id="CHEBI:73995"/>
        <dbReference type="EC" id="2.5.1.108"/>
    </reaction>
</comment>
<evidence type="ECO:0000256" key="15">
    <source>
        <dbReference type="SAM" id="MobiDB-lite"/>
    </source>
</evidence>
<dbReference type="Proteomes" id="UP001140206">
    <property type="component" value="Chromosome 1"/>
</dbReference>
<accession>A0AAV8GG81</accession>
<dbReference type="SFLD" id="SFLDS00032">
    <property type="entry name" value="Radical_SAM_3-amino-3-carboxyp"/>
    <property type="match status" value="1"/>
</dbReference>
<dbReference type="FunFam" id="3.40.50.11850:FF:000002">
    <property type="entry name" value="2-(3-amino-3-carboxypropyl)histidine synthase subunit 1"/>
    <property type="match status" value="1"/>
</dbReference>
<comment type="cofactor">
    <cofactor evidence="1">
        <name>[4Fe-4S] cluster</name>
        <dbReference type="ChEBI" id="CHEBI:49883"/>
    </cofactor>
</comment>
<proteinExistence type="inferred from homology"/>
<keyword evidence="7" id="KW-0949">S-adenosyl-L-methionine</keyword>
<sequence length="511" mass="56960">MLCFFGRRRRLRDLCDSNRTVFIITRSWYYATDSLNPNIIKHFRFHQRRRKKRRKMAKPQEEEASTSTSSSSLTISNLTNPISKPKPTPKRFIHTQIPSSLLSDPALNAAISLLPSSYDFEVHKTLHRITTSSAKRVALQLPDGLLMFSLPLADILSSFAPSNPSILILADPTYGACCLADTAAASLSADLLVHYGHSCLVPVTSSLLPVLYVFVDIRVDASRLAESVRNTFPDPSTPIALAGTIQFVSAVHSAREILMSNGYDQIHVPQAKPLSPGEVLGCTAPTIPKSKNVEAVVFVADGRFHLEAFMIANPKIKAFRYDPFLGVLVLEEYDHDGMKKARKDAILEARKAKNWGIILGTLGRQGSVKVLDRVLEHMEEKGFDYTIVLMSEISPQRIELFGNSIDAWVQIACPRLSIDWGEGFKRPMLTTFEFDVAMGYVKGWWEKNLGSCQTSGCVGCDCGDVNQEYPMDYYSQDGGEWNSCYMKKKAASGERNKAVRRLGVQNVQLKQ</sequence>
<name>A0AAV8GG81_9POAL</name>
<dbReference type="Gene3D" id="3.40.50.11860">
    <property type="entry name" value="Diphthamide synthesis DPH1/DPH2 domain 3"/>
    <property type="match status" value="1"/>
</dbReference>
<evidence type="ECO:0000256" key="3">
    <source>
        <dbReference type="ARBA" id="ARBA00010173"/>
    </source>
</evidence>
<feature type="region of interest" description="Disordered" evidence="15">
    <location>
        <begin position="46"/>
        <end position="89"/>
    </location>
</feature>
<dbReference type="GO" id="GO:0090560">
    <property type="term" value="F:2-(3-amino-3-carboxypropyl)histidine synthase activity"/>
    <property type="evidence" value="ECO:0007669"/>
    <property type="project" value="UniProtKB-EC"/>
</dbReference>
<dbReference type="Gene3D" id="3.40.50.11850">
    <property type="entry name" value="Diphthamide synthesis DPH1/DPH2 domain 2"/>
    <property type="match status" value="1"/>
</dbReference>
<dbReference type="GO" id="GO:0017183">
    <property type="term" value="P:protein histidyl modification to diphthamide"/>
    <property type="evidence" value="ECO:0007669"/>
    <property type="project" value="InterPro"/>
</dbReference>
<evidence type="ECO:0000256" key="13">
    <source>
        <dbReference type="ARBA" id="ARBA00032789"/>
    </source>
</evidence>
<keyword evidence="10" id="KW-0411">Iron-sulfur</keyword>
<evidence type="ECO:0000256" key="1">
    <source>
        <dbReference type="ARBA" id="ARBA00001966"/>
    </source>
</evidence>
<comment type="pathway">
    <text evidence="2">Protein modification; peptidyl-diphthamide biosynthesis.</text>
</comment>
<comment type="similarity">
    <text evidence="3">Belongs to the DPH1/DPH2 family. DPH1 subfamily.</text>
</comment>
<evidence type="ECO:0000256" key="14">
    <source>
        <dbReference type="ARBA" id="ARBA00048403"/>
    </source>
</evidence>
<evidence type="ECO:0000256" key="11">
    <source>
        <dbReference type="ARBA" id="ARBA00031690"/>
    </source>
</evidence>
<evidence type="ECO:0000256" key="5">
    <source>
        <dbReference type="ARBA" id="ARBA00021915"/>
    </source>
</evidence>
<evidence type="ECO:0000256" key="12">
    <source>
        <dbReference type="ARBA" id="ARBA00032574"/>
    </source>
</evidence>
<feature type="compositionally biased region" description="Low complexity" evidence="15">
    <location>
        <begin position="65"/>
        <end position="80"/>
    </location>
</feature>
<evidence type="ECO:0000256" key="10">
    <source>
        <dbReference type="ARBA" id="ARBA00023014"/>
    </source>
</evidence>
<keyword evidence="6" id="KW-0808">Transferase</keyword>
<gene>
    <name evidence="16" type="ORF">LUZ62_014942</name>
</gene>
<dbReference type="GO" id="GO:0046872">
    <property type="term" value="F:metal ion binding"/>
    <property type="evidence" value="ECO:0007669"/>
    <property type="project" value="UniProtKB-KW"/>
</dbReference>
<feature type="compositionally biased region" description="Basic residues" evidence="15">
    <location>
        <begin position="46"/>
        <end position="57"/>
    </location>
</feature>
<keyword evidence="9" id="KW-0408">Iron</keyword>
<dbReference type="EMBL" id="JAMFTS010000001">
    <property type="protein sequence ID" value="KAJ4802376.1"/>
    <property type="molecule type" value="Genomic_DNA"/>
</dbReference>
<dbReference type="InterPro" id="IPR042264">
    <property type="entry name" value="DPH1/DPH2_2"/>
</dbReference>
<dbReference type="InterPro" id="IPR042265">
    <property type="entry name" value="DPH1/DPH2_3"/>
</dbReference>
<dbReference type="Gene3D" id="3.40.50.11840">
    <property type="entry name" value="Diphthamide synthesis DPH1/DPH2 domain 1"/>
    <property type="match status" value="1"/>
</dbReference>
<dbReference type="PANTHER" id="PTHR10762">
    <property type="entry name" value="DIPHTHAMIDE BIOSYNTHESIS PROTEIN"/>
    <property type="match status" value="1"/>
</dbReference>
<protein>
    <recommendedName>
        <fullName evidence="5">2-(3-amino-3-carboxypropyl)histidine synthase subunit 1</fullName>
        <ecNumber evidence="4">2.5.1.108</ecNumber>
    </recommendedName>
    <alternativeName>
        <fullName evidence="12">Diphthamide biosynthesis protein 1</fullName>
    </alternativeName>
    <alternativeName>
        <fullName evidence="13">Diphtheria toxin resistance protein 1</fullName>
    </alternativeName>
    <alternativeName>
        <fullName evidence="11">S-adenosyl-L-methionine:L-histidine 3-amino-3-carboxypropyltransferase 1</fullName>
    </alternativeName>
</protein>
<dbReference type="FunFam" id="3.40.50.11860:FF:000002">
    <property type="entry name" value="2-(3-amino-3-carboxypropyl)histidine synthase subunit 1"/>
    <property type="match status" value="1"/>
</dbReference>
<organism evidence="16 17">
    <name type="scientific">Rhynchospora pubera</name>
    <dbReference type="NCBI Taxonomy" id="906938"/>
    <lineage>
        <taxon>Eukaryota</taxon>
        <taxon>Viridiplantae</taxon>
        <taxon>Streptophyta</taxon>
        <taxon>Embryophyta</taxon>
        <taxon>Tracheophyta</taxon>
        <taxon>Spermatophyta</taxon>
        <taxon>Magnoliopsida</taxon>
        <taxon>Liliopsida</taxon>
        <taxon>Poales</taxon>
        <taxon>Cyperaceae</taxon>
        <taxon>Cyperoideae</taxon>
        <taxon>Rhynchosporeae</taxon>
        <taxon>Rhynchospora</taxon>
    </lineage>
</organism>
<dbReference type="PANTHER" id="PTHR10762:SF1">
    <property type="entry name" value="2-(3-AMINO-3-CARBOXYPROPYL)HISTIDINE SYNTHASE SUBUNIT 1"/>
    <property type="match status" value="1"/>
</dbReference>
<keyword evidence="17" id="KW-1185">Reference proteome</keyword>
<dbReference type="Pfam" id="PF01866">
    <property type="entry name" value="Diphthamide_syn"/>
    <property type="match status" value="1"/>
</dbReference>
<dbReference type="InterPro" id="IPR042263">
    <property type="entry name" value="DPH1/DPH2_1"/>
</dbReference>
<dbReference type="AlphaFoldDB" id="A0AAV8GG81"/>
<evidence type="ECO:0000256" key="4">
    <source>
        <dbReference type="ARBA" id="ARBA00012221"/>
    </source>
</evidence>
<evidence type="ECO:0000256" key="2">
    <source>
        <dbReference type="ARBA" id="ARBA00005156"/>
    </source>
</evidence>
<dbReference type="FunFam" id="3.40.50.11840:FF:000001">
    <property type="entry name" value="2-(3-amino-3-carboxypropyl)histidine synthase subunit 1"/>
    <property type="match status" value="1"/>
</dbReference>
<comment type="caution">
    <text evidence="16">The sequence shown here is derived from an EMBL/GenBank/DDBJ whole genome shotgun (WGS) entry which is preliminary data.</text>
</comment>
<keyword evidence="8" id="KW-0479">Metal-binding</keyword>
<evidence type="ECO:0000256" key="8">
    <source>
        <dbReference type="ARBA" id="ARBA00022723"/>
    </source>
</evidence>
<evidence type="ECO:0000256" key="6">
    <source>
        <dbReference type="ARBA" id="ARBA00022679"/>
    </source>
</evidence>
<reference evidence="16" key="1">
    <citation type="submission" date="2022-08" db="EMBL/GenBank/DDBJ databases">
        <authorList>
            <person name="Marques A."/>
        </authorList>
    </citation>
    <scope>NUCLEOTIDE SEQUENCE</scope>
    <source>
        <strain evidence="16">RhyPub2mFocal</strain>
        <tissue evidence="16">Leaves</tissue>
    </source>
</reference>
<dbReference type="EC" id="2.5.1.108" evidence="4"/>
<evidence type="ECO:0000256" key="9">
    <source>
        <dbReference type="ARBA" id="ARBA00023004"/>
    </source>
</evidence>
<dbReference type="InterPro" id="IPR016435">
    <property type="entry name" value="DPH1/DPH2"/>
</dbReference>
<evidence type="ECO:0000256" key="7">
    <source>
        <dbReference type="ARBA" id="ARBA00022691"/>
    </source>
</evidence>
<evidence type="ECO:0000313" key="16">
    <source>
        <dbReference type="EMBL" id="KAJ4802376.1"/>
    </source>
</evidence>